<keyword evidence="1" id="KW-0479">Metal-binding</keyword>
<dbReference type="InterPro" id="IPR057670">
    <property type="entry name" value="SH3_retrovirus"/>
</dbReference>
<feature type="compositionally biased region" description="Polar residues" evidence="4">
    <location>
        <begin position="274"/>
        <end position="290"/>
    </location>
</feature>
<dbReference type="InterPro" id="IPR039537">
    <property type="entry name" value="Retrotran_Ty1/copia-like"/>
</dbReference>
<proteinExistence type="predicted"/>
<dbReference type="Pfam" id="PF13976">
    <property type="entry name" value="gag_pre-integrs"/>
    <property type="match status" value="1"/>
</dbReference>
<dbReference type="InterPro" id="IPR025724">
    <property type="entry name" value="GAG-pre-integrase_dom"/>
</dbReference>
<evidence type="ECO:0000256" key="1">
    <source>
        <dbReference type="ARBA" id="ARBA00022723"/>
    </source>
</evidence>
<dbReference type="AlphaFoldDB" id="A0A699I818"/>
<gene>
    <name evidence="8" type="ORF">Tci_497858</name>
</gene>
<feature type="non-terminal residue" evidence="8">
    <location>
        <position position="1"/>
    </location>
</feature>
<evidence type="ECO:0000259" key="6">
    <source>
        <dbReference type="Pfam" id="PF13976"/>
    </source>
</evidence>
<evidence type="ECO:0000259" key="5">
    <source>
        <dbReference type="Pfam" id="PF07727"/>
    </source>
</evidence>
<comment type="caution">
    <text evidence="8">The sequence shown here is derived from an EMBL/GenBank/DDBJ whole genome shotgun (WGS) entry which is preliminary data.</text>
</comment>
<keyword evidence="2" id="KW-0378">Hydrolase</keyword>
<dbReference type="Pfam" id="PF07727">
    <property type="entry name" value="RVT_2"/>
    <property type="match status" value="1"/>
</dbReference>
<dbReference type="GO" id="GO:0046872">
    <property type="term" value="F:metal ion binding"/>
    <property type="evidence" value="ECO:0007669"/>
    <property type="project" value="UniProtKB-KW"/>
</dbReference>
<dbReference type="InterPro" id="IPR013103">
    <property type="entry name" value="RVT_2"/>
</dbReference>
<keyword evidence="3" id="KW-0175">Coiled coil</keyword>
<dbReference type="InterPro" id="IPR043502">
    <property type="entry name" value="DNA/RNA_pol_sf"/>
</dbReference>
<dbReference type="PANTHER" id="PTHR42648:SF21">
    <property type="entry name" value="CYSTEINE-RICH RLK (RECEPTOR-LIKE PROTEIN KINASE) 8"/>
    <property type="match status" value="1"/>
</dbReference>
<evidence type="ECO:0000256" key="4">
    <source>
        <dbReference type="SAM" id="MobiDB-lite"/>
    </source>
</evidence>
<dbReference type="EMBL" id="BKCJ010258076">
    <property type="protein sequence ID" value="GEZ25885.1"/>
    <property type="molecule type" value="Genomic_DNA"/>
</dbReference>
<feature type="domain" description="Reverse transcriptase Ty1/copia-type" evidence="5">
    <location>
        <begin position="436"/>
        <end position="582"/>
    </location>
</feature>
<name>A0A699I818_TANCI</name>
<feature type="domain" description="GAG-pre-integrase" evidence="6">
    <location>
        <begin position="72"/>
        <end position="144"/>
    </location>
</feature>
<feature type="region of interest" description="Disordered" evidence="4">
    <location>
        <begin position="266"/>
        <end position="290"/>
    </location>
</feature>
<reference evidence="8" key="1">
    <citation type="journal article" date="2019" name="Sci. Rep.">
        <title>Draft genome of Tanacetum cinerariifolium, the natural source of mosquito coil.</title>
        <authorList>
            <person name="Yamashiro T."/>
            <person name="Shiraishi A."/>
            <person name="Satake H."/>
            <person name="Nakayama K."/>
        </authorList>
    </citation>
    <scope>NUCLEOTIDE SEQUENCE</scope>
</reference>
<dbReference type="GO" id="GO:0016787">
    <property type="term" value="F:hydrolase activity"/>
    <property type="evidence" value="ECO:0007669"/>
    <property type="project" value="UniProtKB-KW"/>
</dbReference>
<organism evidence="8">
    <name type="scientific">Tanacetum cinerariifolium</name>
    <name type="common">Dalmatian daisy</name>
    <name type="synonym">Chrysanthemum cinerariifolium</name>
    <dbReference type="NCBI Taxonomy" id="118510"/>
    <lineage>
        <taxon>Eukaryota</taxon>
        <taxon>Viridiplantae</taxon>
        <taxon>Streptophyta</taxon>
        <taxon>Embryophyta</taxon>
        <taxon>Tracheophyta</taxon>
        <taxon>Spermatophyta</taxon>
        <taxon>Magnoliopsida</taxon>
        <taxon>eudicotyledons</taxon>
        <taxon>Gunneridae</taxon>
        <taxon>Pentapetalae</taxon>
        <taxon>asterids</taxon>
        <taxon>campanulids</taxon>
        <taxon>Asterales</taxon>
        <taxon>Asteraceae</taxon>
        <taxon>Asteroideae</taxon>
        <taxon>Anthemideae</taxon>
        <taxon>Anthemidinae</taxon>
        <taxon>Tanacetum</taxon>
    </lineage>
</organism>
<protein>
    <submittedName>
        <fullName evidence="8">Retrovirus-related Pol polyprotein from transposon TNT 1-94</fullName>
    </submittedName>
</protein>
<accession>A0A699I818</accession>
<feature type="domain" description="Retroviral polymerase SH3-like" evidence="7">
    <location>
        <begin position="178"/>
        <end position="233"/>
    </location>
</feature>
<dbReference type="PANTHER" id="PTHR42648">
    <property type="entry name" value="TRANSPOSASE, PUTATIVE-RELATED"/>
    <property type="match status" value="1"/>
</dbReference>
<sequence length="585" mass="67133">YMTRNKAHLANYQEFKGGSVTFGGSNERITGKGKIKGGKLDLRMYIMLKKSSTIISFLCHKFVKRRTRQHNMYSFNLKNIDPFEDLACLFAKASIDESNKWHRRLGHVNFKYLNKLVKGNLFRGLHSKIFENDHTCVACHKEKQHKASCMSDQASKQTPYKLLTGKQPIISYLRLFGCHVTILNTIDQLDKFDGKSDSGFLVGYSLNSKAFRVYNLETKRVEENLHVNFLENKPNVVGKGHAWMFDLDYLTNSMNYEPVLVENQANKSAGPREANNSVGTQANDDQSANSEELDLHDGHFVLPIWSAYSTTVKSSGAKIQKTTNCKTCEKPVSQVEQIFQEELEKLKRQEKEANDTARKEATHENQNANINNTNLLNAKVLILVDLPYEKKAIGTKWVYRNKKDEWGVVVRNKARLVDQGHRQEEGIDYDELFAPSAFLYGTIDEEVYVTQPLGFVDPKFPNKVYKVVKALYESHQAPRAWYATLSTFLKQSGYKIGAINKTLFIKQDKKDITLVQVYVDDIIFGSTKKSWCDEFKELMKNRFQMSFMGELTFFLGLPLKQKKDGIFISQDKYVAKILKKIDFLV</sequence>
<dbReference type="SUPFAM" id="SSF56672">
    <property type="entry name" value="DNA/RNA polymerases"/>
    <property type="match status" value="1"/>
</dbReference>
<evidence type="ECO:0000313" key="8">
    <source>
        <dbReference type="EMBL" id="GEZ25885.1"/>
    </source>
</evidence>
<evidence type="ECO:0000256" key="3">
    <source>
        <dbReference type="SAM" id="Coils"/>
    </source>
</evidence>
<dbReference type="Pfam" id="PF25597">
    <property type="entry name" value="SH3_retrovirus"/>
    <property type="match status" value="1"/>
</dbReference>
<feature type="coiled-coil region" evidence="3">
    <location>
        <begin position="332"/>
        <end position="378"/>
    </location>
</feature>
<evidence type="ECO:0000259" key="7">
    <source>
        <dbReference type="Pfam" id="PF25597"/>
    </source>
</evidence>
<evidence type="ECO:0000256" key="2">
    <source>
        <dbReference type="ARBA" id="ARBA00022801"/>
    </source>
</evidence>